<feature type="domain" description="TIR" evidence="1">
    <location>
        <begin position="198"/>
        <end position="309"/>
    </location>
</feature>
<evidence type="ECO:0000259" key="1">
    <source>
        <dbReference type="Pfam" id="PF13676"/>
    </source>
</evidence>
<dbReference type="Gene3D" id="3.40.50.10140">
    <property type="entry name" value="Toll/interleukin-1 receptor homology (TIR) domain"/>
    <property type="match status" value="1"/>
</dbReference>
<dbReference type="OrthoDB" id="6193797at2"/>
<dbReference type="RefSeq" id="WP_112574597.1">
    <property type="nucleotide sequence ID" value="NZ_CP043450.1"/>
</dbReference>
<dbReference type="Pfam" id="PF13676">
    <property type="entry name" value="TIR_2"/>
    <property type="match status" value="1"/>
</dbReference>
<evidence type="ECO:0000313" key="2">
    <source>
        <dbReference type="EMBL" id="QEM13407.1"/>
    </source>
</evidence>
<gene>
    <name evidence="2" type="ORF">DEO27_026485</name>
</gene>
<dbReference type="Proteomes" id="UP000251402">
    <property type="component" value="Chromosome"/>
</dbReference>
<proteinExistence type="predicted"/>
<dbReference type="KEGG" id="mrub:DEO27_026485"/>
<dbReference type="InterPro" id="IPR035897">
    <property type="entry name" value="Toll_tir_struct_dom_sf"/>
</dbReference>
<name>A0A5C1I5M2_9SPHI</name>
<accession>A0A5C1I5M2</accession>
<keyword evidence="3" id="KW-1185">Reference proteome</keyword>
<dbReference type="InterPro" id="IPR000157">
    <property type="entry name" value="TIR_dom"/>
</dbReference>
<reference evidence="2" key="1">
    <citation type="submission" date="2019-08" db="EMBL/GenBank/DDBJ databases">
        <title>Comparative genome analysis confer to the adaptation heavy metal polluted environment.</title>
        <authorList>
            <person name="Li Y."/>
        </authorList>
    </citation>
    <scope>NUCLEOTIDE SEQUENCE [LARGE SCALE GENOMIC DNA]</scope>
    <source>
        <strain evidence="2">P1</strain>
    </source>
</reference>
<dbReference type="EMBL" id="CP043450">
    <property type="protein sequence ID" value="QEM13407.1"/>
    <property type="molecule type" value="Genomic_DNA"/>
</dbReference>
<dbReference type="AlphaFoldDB" id="A0A5C1I5M2"/>
<evidence type="ECO:0000313" key="3">
    <source>
        <dbReference type="Proteomes" id="UP000251402"/>
    </source>
</evidence>
<organism evidence="2 3">
    <name type="scientific">Mucilaginibacter rubeus</name>
    <dbReference type="NCBI Taxonomy" id="2027860"/>
    <lineage>
        <taxon>Bacteria</taxon>
        <taxon>Pseudomonadati</taxon>
        <taxon>Bacteroidota</taxon>
        <taxon>Sphingobacteriia</taxon>
        <taxon>Sphingobacteriales</taxon>
        <taxon>Sphingobacteriaceae</taxon>
        <taxon>Mucilaginibacter</taxon>
    </lineage>
</organism>
<dbReference type="GO" id="GO:0007165">
    <property type="term" value="P:signal transduction"/>
    <property type="evidence" value="ECO:0007669"/>
    <property type="project" value="InterPro"/>
</dbReference>
<sequence length="329" mass="38360">MKENIPLNILIIDAETDTVELLKNRLQLNKDVLKTYVSTSIKNAKIELNSKHINVVFIDPLSFDLDEASKFIFNVRGTLPEIVFVLFYNYFKAEQRSSEFYRGQRSRFTHYYKLNKQTPIENFQDEMVYIFQKIQSDLRWRMSDQNIKTLIQQSEDLINKNPNSESEIPKVLEELRDQLDQLRRQTTPKAETVTKKSIFISYRFTEIEYKKDLADHLIENGYSVVTGMESNQYISDAIIARIKQCEFFLCLMTKHQEKKDGTFTTSPWLLEEKGVALASNKKLVLLIEEGVTDYGGLQGDWQRIHFSSKGFMSAAKQALKQIKSFEGEN</sequence>
<protein>
    <recommendedName>
        <fullName evidence="1">TIR domain-containing protein</fullName>
    </recommendedName>
</protein>
<dbReference type="SUPFAM" id="SSF52200">
    <property type="entry name" value="Toll/Interleukin receptor TIR domain"/>
    <property type="match status" value="1"/>
</dbReference>